<dbReference type="Proteomes" id="UP001610563">
    <property type="component" value="Unassembled WGS sequence"/>
</dbReference>
<dbReference type="EMBL" id="JBFTWV010000001">
    <property type="protein sequence ID" value="KAL2801160.1"/>
    <property type="molecule type" value="Genomic_DNA"/>
</dbReference>
<protein>
    <submittedName>
        <fullName evidence="2">Uncharacterized protein</fullName>
    </submittedName>
</protein>
<comment type="caution">
    <text evidence="2">The sequence shown here is derived from an EMBL/GenBank/DDBJ whole genome shotgun (WGS) entry which is preliminary data.</text>
</comment>
<proteinExistence type="predicted"/>
<evidence type="ECO:0000256" key="1">
    <source>
        <dbReference type="SAM" id="MobiDB-lite"/>
    </source>
</evidence>
<gene>
    <name evidence="2" type="ORF">BJX66DRAFT_289156</name>
</gene>
<evidence type="ECO:0000313" key="3">
    <source>
        <dbReference type="Proteomes" id="UP001610563"/>
    </source>
</evidence>
<name>A0ABR4GQ09_9EURO</name>
<feature type="region of interest" description="Disordered" evidence="1">
    <location>
        <begin position="218"/>
        <end position="334"/>
    </location>
</feature>
<evidence type="ECO:0000313" key="2">
    <source>
        <dbReference type="EMBL" id="KAL2801160.1"/>
    </source>
</evidence>
<feature type="region of interest" description="Disordered" evidence="1">
    <location>
        <begin position="169"/>
        <end position="197"/>
    </location>
</feature>
<keyword evidence="3" id="KW-1185">Reference proteome</keyword>
<feature type="compositionally biased region" description="Polar residues" evidence="1">
    <location>
        <begin position="283"/>
        <end position="300"/>
    </location>
</feature>
<accession>A0ABR4GQ09</accession>
<organism evidence="2 3">
    <name type="scientific">Aspergillus keveii</name>
    <dbReference type="NCBI Taxonomy" id="714993"/>
    <lineage>
        <taxon>Eukaryota</taxon>
        <taxon>Fungi</taxon>
        <taxon>Dikarya</taxon>
        <taxon>Ascomycota</taxon>
        <taxon>Pezizomycotina</taxon>
        <taxon>Eurotiomycetes</taxon>
        <taxon>Eurotiomycetidae</taxon>
        <taxon>Eurotiales</taxon>
        <taxon>Aspergillaceae</taxon>
        <taxon>Aspergillus</taxon>
        <taxon>Aspergillus subgen. Nidulantes</taxon>
    </lineage>
</organism>
<reference evidence="2 3" key="1">
    <citation type="submission" date="2024-07" db="EMBL/GenBank/DDBJ databases">
        <title>Section-level genome sequencing and comparative genomics of Aspergillus sections Usti and Cavernicolus.</title>
        <authorList>
            <consortium name="Lawrence Berkeley National Laboratory"/>
            <person name="Nybo J.L."/>
            <person name="Vesth T.C."/>
            <person name="Theobald S."/>
            <person name="Frisvad J.C."/>
            <person name="Larsen T.O."/>
            <person name="Kjaerboelling I."/>
            <person name="Rothschild-Mancinelli K."/>
            <person name="Lyhne E.K."/>
            <person name="Kogle M.E."/>
            <person name="Barry K."/>
            <person name="Clum A."/>
            <person name="Na H."/>
            <person name="Ledsgaard L."/>
            <person name="Lin J."/>
            <person name="Lipzen A."/>
            <person name="Kuo A."/>
            <person name="Riley R."/>
            <person name="Mondo S."/>
            <person name="Labutti K."/>
            <person name="Haridas S."/>
            <person name="Pangalinan J."/>
            <person name="Salamov A.A."/>
            <person name="Simmons B.A."/>
            <person name="Magnuson J.K."/>
            <person name="Chen J."/>
            <person name="Drula E."/>
            <person name="Henrissat B."/>
            <person name="Wiebenga A."/>
            <person name="Lubbers R.J."/>
            <person name="Gomes A.C."/>
            <person name="Makela M.R."/>
            <person name="Stajich J."/>
            <person name="Grigoriev I.V."/>
            <person name="Mortensen U.H."/>
            <person name="De Vries R.P."/>
            <person name="Baker S.E."/>
            <person name="Andersen M.R."/>
        </authorList>
    </citation>
    <scope>NUCLEOTIDE SEQUENCE [LARGE SCALE GENOMIC DNA]</scope>
    <source>
        <strain evidence="2 3">CBS 209.92</strain>
    </source>
</reference>
<sequence>MASDDEDFYEEFDDDDIFWVEESDPTAADDLAAAATHDPILPEDPSLETTDYFSDWDDLSDDYYDEDPTAVRRLRAMGLLPLKDTAPFDSLPSKRRRIGNNLITDTASFQGVAWRNSADETNIVEIYAPGEGEKVSLLKNWREIFRNAKPAIGRLRSRKPIPMAVDVDPVEESEPGLDVPPLVEDTSDAEVTDADAKSAKSLYSTPFHAQVVVNSPSDLPVHTKKLGLTKSPRDELKSPLQPISEEGQGPTTNGTPAEAPVEDSTKEPAPAPTRRGRKRKASVSVSDQPDNSQNITTAETQPKKSKRSSPKSSQTAKPPPASAAPVRRSARIKK</sequence>